<name>V4HRJ5_PSEL2</name>
<evidence type="ECO:0000313" key="3">
    <source>
        <dbReference type="Proteomes" id="UP000017820"/>
    </source>
</evidence>
<dbReference type="AlphaFoldDB" id="V4HRJ5"/>
<gene>
    <name evidence="2" type="ORF">PL2TA16_04505</name>
</gene>
<feature type="compositionally biased region" description="Polar residues" evidence="1">
    <location>
        <begin position="7"/>
        <end position="28"/>
    </location>
</feature>
<feature type="region of interest" description="Disordered" evidence="1">
    <location>
        <begin position="1"/>
        <end position="28"/>
    </location>
</feature>
<sequence>MMVNIADDTSGTRDNGNACQQGQNADQENQDTLAQAACLESPDHAHDTCGNDQCADHQQYRLTCNPGHGDRQGT</sequence>
<dbReference type="EMBL" id="AUSV01000070">
    <property type="protein sequence ID" value="ESP92378.1"/>
    <property type="molecule type" value="Genomic_DNA"/>
</dbReference>
<evidence type="ECO:0000313" key="2">
    <source>
        <dbReference type="EMBL" id="ESP92378.1"/>
    </source>
</evidence>
<proteinExistence type="predicted"/>
<evidence type="ECO:0000256" key="1">
    <source>
        <dbReference type="SAM" id="MobiDB-lite"/>
    </source>
</evidence>
<dbReference type="Proteomes" id="UP000017820">
    <property type="component" value="Unassembled WGS sequence"/>
</dbReference>
<comment type="caution">
    <text evidence="2">The sequence shown here is derived from an EMBL/GenBank/DDBJ whole genome shotgun (WGS) entry which is preliminary data.</text>
</comment>
<accession>V4HRJ5</accession>
<protein>
    <submittedName>
        <fullName evidence="2">Uncharacterized protein</fullName>
    </submittedName>
</protein>
<organism evidence="2 3">
    <name type="scientific">Pseudoalteromonas luteoviolacea (strain 2ta16)</name>
    <dbReference type="NCBI Taxonomy" id="1353533"/>
    <lineage>
        <taxon>Bacteria</taxon>
        <taxon>Pseudomonadati</taxon>
        <taxon>Pseudomonadota</taxon>
        <taxon>Gammaproteobacteria</taxon>
        <taxon>Alteromonadales</taxon>
        <taxon>Pseudoalteromonadaceae</taxon>
        <taxon>Pseudoalteromonas</taxon>
    </lineage>
</organism>
<feature type="non-terminal residue" evidence="2">
    <location>
        <position position="74"/>
    </location>
</feature>
<reference evidence="2 3" key="1">
    <citation type="submission" date="2013-07" db="EMBL/GenBank/DDBJ databases">
        <title>Draft genome sequence of Pseudoalteromonas luteoviolacea 2ta16.</title>
        <authorList>
            <person name="Allen E.E."/>
            <person name="Azam F."/>
            <person name="Podell S."/>
        </authorList>
    </citation>
    <scope>NUCLEOTIDE SEQUENCE [LARGE SCALE GENOMIC DNA]</scope>
    <source>
        <strain evidence="2 3">2ta16</strain>
    </source>
</reference>